<keyword evidence="2" id="KW-0186">Copper</keyword>
<dbReference type="RefSeq" id="WP_114612164.1">
    <property type="nucleotide sequence ID" value="NZ_QFWX01000002.1"/>
</dbReference>
<keyword evidence="2" id="KW-0479">Metal-binding</keyword>
<dbReference type="PANTHER" id="PTHR12151:SF25">
    <property type="entry name" value="LINALOOL DEHYDRATASE_ISOMERASE DOMAIN-CONTAINING PROTEIN"/>
    <property type="match status" value="1"/>
</dbReference>
<dbReference type="OrthoDB" id="9790194at2"/>
<reference evidence="5" key="1">
    <citation type="submission" date="2018-05" db="EMBL/GenBank/DDBJ databases">
        <authorList>
            <person name="Lu D."/>
        </authorList>
    </citation>
    <scope>NUCLEOTIDE SEQUENCE [LARGE SCALE GENOMIC DNA]</scope>
    <source>
        <strain evidence="5">F01</strain>
    </source>
</reference>
<dbReference type="Pfam" id="PF02630">
    <property type="entry name" value="SCO1-SenC"/>
    <property type="match status" value="1"/>
</dbReference>
<dbReference type="EMBL" id="QFWX01000002">
    <property type="protein sequence ID" value="PXX92610.1"/>
    <property type="molecule type" value="Genomic_DNA"/>
</dbReference>
<keyword evidence="3" id="KW-1015">Disulfide bond</keyword>
<sequence length="222" mass="24971">MDRSIRLTLITLLLVIMLIFGLVVGRQVLVIGNEEPAPAPELSEINAYVYEQGRELANFELVDEHGKTVTRESLRGQWTFAFVGYTNCPDICPAAMASLRRTNNLLPDHLPQPEFLLITADPEHDTPEKLRDYVGFFGDDFHGLTGDIETLRALARSMNAVFSHRQVDGELLVDHSGHFTLINPEGEMTAVLQPPHNPENLVKAYEKIYQWARANHPRASQS</sequence>
<organism evidence="4 5">
    <name type="scientific">Marinobacter vulgaris</name>
    <dbReference type="NCBI Taxonomy" id="1928331"/>
    <lineage>
        <taxon>Bacteria</taxon>
        <taxon>Pseudomonadati</taxon>
        <taxon>Pseudomonadota</taxon>
        <taxon>Gammaproteobacteria</taxon>
        <taxon>Pseudomonadales</taxon>
        <taxon>Marinobacteraceae</taxon>
        <taxon>Marinobacter</taxon>
    </lineage>
</organism>
<dbReference type="SUPFAM" id="SSF52833">
    <property type="entry name" value="Thioredoxin-like"/>
    <property type="match status" value="1"/>
</dbReference>
<evidence type="ECO:0000256" key="2">
    <source>
        <dbReference type="PIRSR" id="PIRSR603782-1"/>
    </source>
</evidence>
<comment type="caution">
    <text evidence="4">The sequence shown here is derived from an EMBL/GenBank/DDBJ whole genome shotgun (WGS) entry which is preliminary data.</text>
</comment>
<feature type="binding site" evidence="2">
    <location>
        <position position="92"/>
    </location>
    <ligand>
        <name>Cu cation</name>
        <dbReference type="ChEBI" id="CHEBI:23378"/>
    </ligand>
</feature>
<gene>
    <name evidence="4" type="ORF">DIT71_05320</name>
</gene>
<feature type="binding site" evidence="2">
    <location>
        <position position="88"/>
    </location>
    <ligand>
        <name>Cu cation</name>
        <dbReference type="ChEBI" id="CHEBI:23378"/>
    </ligand>
</feature>
<dbReference type="AlphaFoldDB" id="A0A2V3ZRV8"/>
<reference evidence="4 5" key="2">
    <citation type="submission" date="2018-06" db="EMBL/GenBank/DDBJ databases">
        <title>Marinobactersediminissp. nov, a moderately halophilic bacterium isolated from marine solar saltern.</title>
        <authorList>
            <person name="Zhang Y."/>
        </authorList>
    </citation>
    <scope>NUCLEOTIDE SEQUENCE [LARGE SCALE GENOMIC DNA]</scope>
    <source>
        <strain evidence="4 5">F01</strain>
    </source>
</reference>
<evidence type="ECO:0000313" key="4">
    <source>
        <dbReference type="EMBL" id="PXX92610.1"/>
    </source>
</evidence>
<dbReference type="PANTHER" id="PTHR12151">
    <property type="entry name" value="ELECTRON TRANSPORT PROTIN SCO1/SENC FAMILY MEMBER"/>
    <property type="match status" value="1"/>
</dbReference>
<keyword evidence="5" id="KW-1185">Reference proteome</keyword>
<dbReference type="GO" id="GO:0046872">
    <property type="term" value="F:metal ion binding"/>
    <property type="evidence" value="ECO:0007669"/>
    <property type="project" value="UniProtKB-KW"/>
</dbReference>
<evidence type="ECO:0000313" key="5">
    <source>
        <dbReference type="Proteomes" id="UP000253987"/>
    </source>
</evidence>
<protein>
    <submittedName>
        <fullName evidence="4">SCO family protein</fullName>
    </submittedName>
</protein>
<evidence type="ECO:0000256" key="1">
    <source>
        <dbReference type="ARBA" id="ARBA00010996"/>
    </source>
</evidence>
<accession>A0A2V3ZRV8</accession>
<dbReference type="Proteomes" id="UP000253987">
    <property type="component" value="Unassembled WGS sequence"/>
</dbReference>
<dbReference type="InterPro" id="IPR003782">
    <property type="entry name" value="SCO1/SenC"/>
</dbReference>
<feature type="binding site" evidence="2">
    <location>
        <position position="175"/>
    </location>
    <ligand>
        <name>Cu cation</name>
        <dbReference type="ChEBI" id="CHEBI:23378"/>
    </ligand>
</feature>
<feature type="disulfide bond" description="Redox-active" evidence="3">
    <location>
        <begin position="88"/>
        <end position="92"/>
    </location>
</feature>
<evidence type="ECO:0000256" key="3">
    <source>
        <dbReference type="PIRSR" id="PIRSR603782-2"/>
    </source>
</evidence>
<dbReference type="InterPro" id="IPR036249">
    <property type="entry name" value="Thioredoxin-like_sf"/>
</dbReference>
<name>A0A2V3ZRV8_9GAMM</name>
<proteinExistence type="inferred from homology"/>
<comment type="similarity">
    <text evidence="1">Belongs to the SCO1/2 family.</text>
</comment>
<dbReference type="Gene3D" id="3.40.30.10">
    <property type="entry name" value="Glutaredoxin"/>
    <property type="match status" value="1"/>
</dbReference>
<dbReference type="CDD" id="cd02968">
    <property type="entry name" value="SCO"/>
    <property type="match status" value="1"/>
</dbReference>